<dbReference type="EMBL" id="CP003746">
    <property type="protein sequence ID" value="AFU97421.2"/>
    <property type="molecule type" value="Genomic_DNA"/>
</dbReference>
<dbReference type="AlphaFoldDB" id="K4KEQ7"/>
<evidence type="ECO:0000313" key="1">
    <source>
        <dbReference type="EMBL" id="AFU97421.2"/>
    </source>
</evidence>
<sequence>MAPRLAPEQIMRDLHWCRTSEPLVGQRPCASPTSDEALIARVEAIWRQRTSHRLGHYYEMLWQVLIESHQSTTLLACDFQLNRQGKTLGALDFLLWDSASKRYTHLEVAIKFYLLAGSASNPMDWIGPNAKDRLGRKLDHMRHAQSRLLAHADTRALLNQDLITPPYPALTQDNLDARIMMQGWLFTPALNAQPHHHTHTGHWCRLSELAALAAQLPEQLLWLPKFYWIAGAPETKFDAAGHAKGKIPETPVVIDKSSIADWHRAHPRAHLYEYSTASGQQRLFIVPDSWPELEGY</sequence>
<dbReference type="Proteomes" id="UP000000466">
    <property type="component" value="Chromosome"/>
</dbReference>
<dbReference type="eggNOG" id="COG3782">
    <property type="taxonomic scope" value="Bacteria"/>
</dbReference>
<evidence type="ECO:0000313" key="2">
    <source>
        <dbReference type="Proteomes" id="UP000000466"/>
    </source>
</evidence>
<dbReference type="Pfam" id="PF08907">
    <property type="entry name" value="DUF1853"/>
    <property type="match status" value="1"/>
</dbReference>
<keyword evidence="2" id="KW-1185">Reference proteome</keyword>
<dbReference type="KEGG" id="saga:M5M_00940"/>
<organism evidence="1 2">
    <name type="scientific">Simiduia agarivorans (strain DSM 21679 / JCM 13881 / BCRC 17597 / SA1)</name>
    <dbReference type="NCBI Taxonomy" id="1117647"/>
    <lineage>
        <taxon>Bacteria</taxon>
        <taxon>Pseudomonadati</taxon>
        <taxon>Pseudomonadota</taxon>
        <taxon>Gammaproteobacteria</taxon>
        <taxon>Cellvibrionales</taxon>
        <taxon>Cellvibrionaceae</taxon>
        <taxon>Simiduia</taxon>
    </lineage>
</organism>
<dbReference type="STRING" id="1117647.M5M_00940"/>
<dbReference type="InterPro" id="IPR015003">
    <property type="entry name" value="DUF1853"/>
</dbReference>
<evidence type="ECO:0008006" key="3">
    <source>
        <dbReference type="Google" id="ProtNLM"/>
    </source>
</evidence>
<dbReference type="HOGENOM" id="CLU_053324_0_0_6"/>
<reference evidence="1 2" key="1">
    <citation type="journal article" date="2013" name="Genome Announc.">
        <title>Complete genome sequence of Simiduia agarivorans SA1(T), a marine bacterium able to degrade a variety of polysaccharides.</title>
        <authorList>
            <person name="Lin S.Y."/>
            <person name="Shieh W.Y."/>
            <person name="Chen J.S."/>
            <person name="Tang S.L."/>
        </authorList>
    </citation>
    <scope>NUCLEOTIDE SEQUENCE [LARGE SCALE GENOMIC DNA]</scope>
    <source>
        <strain evidence="2">DSM 21679 / JCM 13881 / BCRC 17597 / SA1</strain>
    </source>
</reference>
<protein>
    <recommendedName>
        <fullName evidence="3">DUF1853 family protein</fullName>
    </recommendedName>
</protein>
<gene>
    <name evidence="1" type="ordered locus">M5M_00940</name>
</gene>
<name>K4KEQ7_SIMAS</name>
<proteinExistence type="predicted"/>
<accession>K4KEQ7</accession>